<evidence type="ECO:0000313" key="2">
    <source>
        <dbReference type="EMBL" id="KAK3235212.1"/>
    </source>
</evidence>
<accession>A0AAE0BGG3</accession>
<dbReference type="AlphaFoldDB" id="A0AAE0BGG3"/>
<keyword evidence="3" id="KW-1185">Reference proteome</keyword>
<protein>
    <submittedName>
        <fullName evidence="2">Uncharacterized protein</fullName>
    </submittedName>
</protein>
<organism evidence="2 3">
    <name type="scientific">Cymbomonas tetramitiformis</name>
    <dbReference type="NCBI Taxonomy" id="36881"/>
    <lineage>
        <taxon>Eukaryota</taxon>
        <taxon>Viridiplantae</taxon>
        <taxon>Chlorophyta</taxon>
        <taxon>Pyramimonadophyceae</taxon>
        <taxon>Pyramimonadales</taxon>
        <taxon>Pyramimonadaceae</taxon>
        <taxon>Cymbomonas</taxon>
    </lineage>
</organism>
<reference evidence="2 3" key="1">
    <citation type="journal article" date="2015" name="Genome Biol. Evol.">
        <title>Comparative Genomics of a Bacterivorous Green Alga Reveals Evolutionary Causalities and Consequences of Phago-Mixotrophic Mode of Nutrition.</title>
        <authorList>
            <person name="Burns J.A."/>
            <person name="Paasch A."/>
            <person name="Narechania A."/>
            <person name="Kim E."/>
        </authorList>
    </citation>
    <scope>NUCLEOTIDE SEQUENCE [LARGE SCALE GENOMIC DNA]</scope>
    <source>
        <strain evidence="2 3">PLY_AMNH</strain>
    </source>
</reference>
<dbReference type="Proteomes" id="UP001190700">
    <property type="component" value="Unassembled WGS sequence"/>
</dbReference>
<gene>
    <name evidence="2" type="ORF">CYMTET_54573</name>
</gene>
<name>A0AAE0BGG3_9CHLO</name>
<feature type="compositionally biased region" description="Low complexity" evidence="1">
    <location>
        <begin position="7"/>
        <end position="43"/>
    </location>
</feature>
<evidence type="ECO:0000256" key="1">
    <source>
        <dbReference type="SAM" id="MobiDB-lite"/>
    </source>
</evidence>
<feature type="region of interest" description="Disordered" evidence="1">
    <location>
        <begin position="1"/>
        <end position="43"/>
    </location>
</feature>
<dbReference type="EMBL" id="LGRX02035342">
    <property type="protein sequence ID" value="KAK3235212.1"/>
    <property type="molecule type" value="Genomic_DNA"/>
</dbReference>
<proteinExistence type="predicted"/>
<sequence>MSAGNVSLGTSRLRAARASGGRSPGSIPGSTPASSPSAGTDADPIVCMSALRNRPTPVSRAATSAEFDNSVWVSAPVRASQRYELFADKLDYTFSYGEELAKLLRSHGFKTNIALPCFALHGKAGPRACSSDVVRHERARH</sequence>
<evidence type="ECO:0000313" key="3">
    <source>
        <dbReference type="Proteomes" id="UP001190700"/>
    </source>
</evidence>
<comment type="caution">
    <text evidence="2">The sequence shown here is derived from an EMBL/GenBank/DDBJ whole genome shotgun (WGS) entry which is preliminary data.</text>
</comment>